<sequence length="482" mass="54437">MWSPTHVQVTVQRTRGLNFKNKNAKNDVFVTIGLGKEKYQTSPKEKAVDTELTEWHEVCELQIPKQGNTAELVLSVLHRNFLGLDQFLGQTTIPLADIDVYERPKSQWYPLKSKNGQETKERGELQVKIAFTVKSGSLRDLSKKEKHRLSVGQLSHTASNISGSLMSISSVDKKSFKKLAKTITGKIKREKKIQEISSSSINLSVENPNKIKSSQEGYDADPGVISDDDDFAVNITLEDLSHKGSACSLETSGQSDRKGVNSSPISGLTLHIHGSVESVSNSDTMNKSPVMNRSPVSQTQDEWQRKLYKNKDNNMLKLSDTLKSKLKDTVDMPINHDRTKDKSPTPSLKNSPKVQKKHPISPLDDRSFNNKESTHENDTLPKSKSALSSWNKAYERIIIGKEKDSSHHQNSHSKHSSEVLQKFDGKTRDDLIEMVIQLQSSLRDESKQRTELEEYLDKLLLRVMETSPKILQTPYICYKRRV</sequence>
<dbReference type="InterPro" id="IPR000008">
    <property type="entry name" value="C2_dom"/>
</dbReference>
<dbReference type="GO" id="GO:0045055">
    <property type="term" value="P:regulated exocytosis"/>
    <property type="evidence" value="ECO:0007669"/>
    <property type="project" value="TreeGrafter"/>
</dbReference>
<feature type="domain" description="FIP-RBD" evidence="8">
    <location>
        <begin position="412"/>
        <end position="474"/>
    </location>
</feature>
<dbReference type="Gene3D" id="2.60.40.150">
    <property type="entry name" value="C2 domain"/>
    <property type="match status" value="1"/>
</dbReference>
<feature type="compositionally biased region" description="Basic and acidic residues" evidence="6">
    <location>
        <begin position="363"/>
        <end position="381"/>
    </location>
</feature>
<evidence type="ECO:0000256" key="5">
    <source>
        <dbReference type="ARBA" id="ARBA00022927"/>
    </source>
</evidence>
<evidence type="ECO:0000313" key="10">
    <source>
        <dbReference type="Proteomes" id="UP000007819"/>
    </source>
</evidence>
<dbReference type="EnsemblMetazoa" id="XM_016806496.2">
    <property type="protein sequence ID" value="XP_016661985.1"/>
    <property type="gene ID" value="LOC100168409"/>
</dbReference>
<dbReference type="InterPro" id="IPR019018">
    <property type="entry name" value="Rab-bd_FIP-RBD"/>
</dbReference>
<dbReference type="PANTHER" id="PTHR15746">
    <property type="entry name" value="RAB11-RELATED"/>
    <property type="match status" value="1"/>
</dbReference>
<dbReference type="RefSeq" id="XP_016661985.1">
    <property type="nucleotide sequence ID" value="XM_016806496.1"/>
</dbReference>
<feature type="domain" description="C2" evidence="7">
    <location>
        <begin position="1"/>
        <end position="109"/>
    </location>
</feature>
<dbReference type="InterPro" id="IPR035892">
    <property type="entry name" value="C2_domain_sf"/>
</dbReference>
<evidence type="ECO:0000259" key="8">
    <source>
        <dbReference type="PROSITE" id="PS51511"/>
    </source>
</evidence>
<evidence type="ECO:0000313" key="9">
    <source>
        <dbReference type="EnsemblMetazoa" id="XP_016661985.1"/>
    </source>
</evidence>
<organism evidence="9 10">
    <name type="scientific">Acyrthosiphon pisum</name>
    <name type="common">Pea aphid</name>
    <dbReference type="NCBI Taxonomy" id="7029"/>
    <lineage>
        <taxon>Eukaryota</taxon>
        <taxon>Metazoa</taxon>
        <taxon>Ecdysozoa</taxon>
        <taxon>Arthropoda</taxon>
        <taxon>Hexapoda</taxon>
        <taxon>Insecta</taxon>
        <taxon>Pterygota</taxon>
        <taxon>Neoptera</taxon>
        <taxon>Paraneoptera</taxon>
        <taxon>Hemiptera</taxon>
        <taxon>Sternorrhyncha</taxon>
        <taxon>Aphidomorpha</taxon>
        <taxon>Aphidoidea</taxon>
        <taxon>Aphididae</taxon>
        <taxon>Macrosiphini</taxon>
        <taxon>Acyrthosiphon</taxon>
    </lineage>
</organism>
<dbReference type="GO" id="GO:0015031">
    <property type="term" value="P:protein transport"/>
    <property type="evidence" value="ECO:0007669"/>
    <property type="project" value="UniProtKB-KW"/>
</dbReference>
<evidence type="ECO:0000256" key="4">
    <source>
        <dbReference type="ARBA" id="ARBA00022753"/>
    </source>
</evidence>
<dbReference type="AlphaFoldDB" id="A0A8R2HA70"/>
<dbReference type="PANTHER" id="PTHR15746:SF23">
    <property type="entry name" value="RAB11 INTERACTING PROTEIN, ISOFORM A"/>
    <property type="match status" value="1"/>
</dbReference>
<feature type="compositionally biased region" description="Polar residues" evidence="6">
    <location>
        <begin position="277"/>
        <end position="301"/>
    </location>
</feature>
<protein>
    <submittedName>
        <fullName evidence="9">Uncharacterized protein</fullName>
    </submittedName>
</protein>
<comment type="subcellular location">
    <subcellularLocation>
        <location evidence="1">Recycling endosome</location>
    </subcellularLocation>
</comment>
<dbReference type="CTD" id="32850"/>
<name>A0A8R2HA70_ACYPI</name>
<dbReference type="OrthoDB" id="8956628at2759"/>
<dbReference type="InterPro" id="IPR037245">
    <property type="entry name" value="FIP-RBD_C_sf"/>
</dbReference>
<dbReference type="SUPFAM" id="SSF144270">
    <property type="entry name" value="Eferin C-derminal domain-like"/>
    <property type="match status" value="1"/>
</dbReference>
<dbReference type="FunFam" id="2.60.40.150:FF:000151">
    <property type="entry name" value="Rab11 family-interacting protein 1"/>
    <property type="match status" value="1"/>
</dbReference>
<evidence type="ECO:0000256" key="2">
    <source>
        <dbReference type="ARBA" id="ARBA00022448"/>
    </source>
</evidence>
<feature type="region of interest" description="Disordered" evidence="6">
    <location>
        <begin position="246"/>
        <end position="301"/>
    </location>
</feature>
<feature type="region of interest" description="Disordered" evidence="6">
    <location>
        <begin position="402"/>
        <end position="421"/>
    </location>
</feature>
<dbReference type="GO" id="GO:0031267">
    <property type="term" value="F:small GTPase binding"/>
    <property type="evidence" value="ECO:0007669"/>
    <property type="project" value="InterPro"/>
</dbReference>
<dbReference type="Pfam" id="PF00168">
    <property type="entry name" value="C2"/>
    <property type="match status" value="1"/>
</dbReference>
<dbReference type="Proteomes" id="UP000007819">
    <property type="component" value="Chromosome X"/>
</dbReference>
<dbReference type="GO" id="GO:0055037">
    <property type="term" value="C:recycling endosome"/>
    <property type="evidence" value="ECO:0007669"/>
    <property type="project" value="UniProtKB-SubCell"/>
</dbReference>
<keyword evidence="4" id="KW-0967">Endosome</keyword>
<dbReference type="SUPFAM" id="SSF49562">
    <property type="entry name" value="C2 domain (Calcium/lipid-binding domain, CaLB)"/>
    <property type="match status" value="1"/>
</dbReference>
<keyword evidence="3" id="KW-0597">Phosphoprotein</keyword>
<feature type="compositionally biased region" description="Polar residues" evidence="6">
    <location>
        <begin position="344"/>
        <end position="353"/>
    </location>
</feature>
<reference evidence="9" key="2">
    <citation type="submission" date="2022-06" db="UniProtKB">
        <authorList>
            <consortium name="EnsemblMetazoa"/>
        </authorList>
    </citation>
    <scope>IDENTIFICATION</scope>
</reference>
<evidence type="ECO:0000256" key="1">
    <source>
        <dbReference type="ARBA" id="ARBA00004172"/>
    </source>
</evidence>
<evidence type="ECO:0000256" key="6">
    <source>
        <dbReference type="SAM" id="MobiDB-lite"/>
    </source>
</evidence>
<dbReference type="PROSITE" id="PS51511">
    <property type="entry name" value="FIP_RBD"/>
    <property type="match status" value="1"/>
</dbReference>
<proteinExistence type="predicted"/>
<feature type="region of interest" description="Disordered" evidence="6">
    <location>
        <begin position="327"/>
        <end position="386"/>
    </location>
</feature>
<evidence type="ECO:0000256" key="3">
    <source>
        <dbReference type="ARBA" id="ARBA00022553"/>
    </source>
</evidence>
<evidence type="ECO:0000259" key="7">
    <source>
        <dbReference type="PROSITE" id="PS50004"/>
    </source>
</evidence>
<dbReference type="Pfam" id="PF09457">
    <property type="entry name" value="RBD-FIP"/>
    <property type="match status" value="1"/>
</dbReference>
<dbReference type="Gene3D" id="1.20.5.2440">
    <property type="match status" value="1"/>
</dbReference>
<keyword evidence="2" id="KW-0813">Transport</keyword>
<dbReference type="InterPro" id="IPR037789">
    <property type="entry name" value="FIP_classI"/>
</dbReference>
<dbReference type="GeneID" id="100168409"/>
<dbReference type="PROSITE" id="PS50004">
    <property type="entry name" value="C2"/>
    <property type="match status" value="1"/>
</dbReference>
<accession>A0A8R2HA70</accession>
<dbReference type="SMART" id="SM00239">
    <property type="entry name" value="C2"/>
    <property type="match status" value="1"/>
</dbReference>
<feature type="compositionally biased region" description="Basic and acidic residues" evidence="6">
    <location>
        <begin position="327"/>
        <end position="343"/>
    </location>
</feature>
<feature type="compositionally biased region" description="Polar residues" evidence="6">
    <location>
        <begin position="248"/>
        <end position="266"/>
    </location>
</feature>
<keyword evidence="5" id="KW-0653">Protein transport</keyword>
<keyword evidence="10" id="KW-1185">Reference proteome</keyword>
<reference evidence="10" key="1">
    <citation type="submission" date="2010-06" db="EMBL/GenBank/DDBJ databases">
        <authorList>
            <person name="Jiang H."/>
            <person name="Abraham K."/>
            <person name="Ali S."/>
            <person name="Alsbrooks S.L."/>
            <person name="Anim B.N."/>
            <person name="Anosike U.S."/>
            <person name="Attaway T."/>
            <person name="Bandaranaike D.P."/>
            <person name="Battles P.K."/>
            <person name="Bell S.N."/>
            <person name="Bell A.V."/>
            <person name="Beltran B."/>
            <person name="Bickham C."/>
            <person name="Bustamante Y."/>
            <person name="Caleb T."/>
            <person name="Canada A."/>
            <person name="Cardenas V."/>
            <person name="Carter K."/>
            <person name="Chacko J."/>
            <person name="Chandrabose M.N."/>
            <person name="Chavez D."/>
            <person name="Chavez A."/>
            <person name="Chen L."/>
            <person name="Chu H.-S."/>
            <person name="Claassen K.J."/>
            <person name="Cockrell R."/>
            <person name="Collins M."/>
            <person name="Cooper J.A."/>
            <person name="Cree A."/>
            <person name="Curry S.M."/>
            <person name="Da Y."/>
            <person name="Dao M.D."/>
            <person name="Das B."/>
            <person name="Davila M.-L."/>
            <person name="Davy-Carroll L."/>
            <person name="Denson S."/>
            <person name="Dinh H."/>
            <person name="Ebong V.E."/>
            <person name="Edwards J.R."/>
            <person name="Egan A."/>
            <person name="El-Daye J."/>
            <person name="Escobedo L."/>
            <person name="Fernandez S."/>
            <person name="Fernando P.R."/>
            <person name="Flagg N."/>
            <person name="Forbes L.D."/>
            <person name="Fowler R.G."/>
            <person name="Fu Q."/>
            <person name="Gabisi R.A."/>
            <person name="Ganer J."/>
            <person name="Garbino Pronczuk A."/>
            <person name="Garcia R.M."/>
            <person name="Garner T."/>
            <person name="Garrett T.E."/>
            <person name="Gonzalez D.A."/>
            <person name="Hamid H."/>
            <person name="Hawkins E.S."/>
            <person name="Hirani K."/>
            <person name="Hogues M.E."/>
            <person name="Hollins B."/>
            <person name="Hsiao C.-H."/>
            <person name="Jabil R."/>
            <person name="James M.L."/>
            <person name="Jhangiani S.N."/>
            <person name="Johnson B."/>
            <person name="Johnson Q."/>
            <person name="Joshi V."/>
            <person name="Kalu J.B."/>
            <person name="Kam C."/>
            <person name="Kashfia A."/>
            <person name="Keebler J."/>
            <person name="Kisamo H."/>
            <person name="Kovar C.L."/>
            <person name="Lago L.A."/>
            <person name="Lai C.-Y."/>
            <person name="Laidlaw J."/>
            <person name="Lara F."/>
            <person name="Le T.-K."/>
            <person name="Lee S.L."/>
            <person name="Legall F.H."/>
            <person name="Lemon S.J."/>
            <person name="Lewis L.R."/>
            <person name="Li B."/>
            <person name="Liu Y."/>
            <person name="Liu Y.-S."/>
            <person name="Lopez J."/>
            <person name="Lozado R.J."/>
            <person name="Lu J."/>
            <person name="Madu R.C."/>
            <person name="Maheshwari M."/>
            <person name="Maheshwari R."/>
            <person name="Malloy K."/>
            <person name="Martinez E."/>
            <person name="Mathew T."/>
            <person name="Mercado I.C."/>
            <person name="Mercado C."/>
            <person name="Meyer B."/>
            <person name="Montgomery K."/>
            <person name="Morgan M.B."/>
            <person name="Munidasa M."/>
            <person name="Nazareth L.V."/>
            <person name="Nelson J."/>
            <person name="Ng B.M."/>
            <person name="Nguyen N.B."/>
            <person name="Nguyen P.Q."/>
            <person name="Nguyen T."/>
            <person name="Obregon M."/>
            <person name="Okwuonu G.O."/>
            <person name="Onwere C.G."/>
            <person name="Orozco G."/>
            <person name="Parra A."/>
            <person name="Patel S."/>
            <person name="Patil S."/>
            <person name="Perez A."/>
            <person name="Perez Y."/>
            <person name="Pham C."/>
            <person name="Primus E.L."/>
            <person name="Pu L.-L."/>
            <person name="Puazo M."/>
            <person name="Qin X."/>
            <person name="Quiroz J.B."/>
            <person name="Reese J."/>
            <person name="Richards S."/>
            <person name="Rives C.M."/>
            <person name="Robberts R."/>
            <person name="Ruiz S.J."/>
            <person name="Ruiz M.J."/>
            <person name="Santibanez J."/>
            <person name="Schneider B.W."/>
            <person name="Sisson I."/>
            <person name="Smith M."/>
            <person name="Sodergren E."/>
            <person name="Song X.-Z."/>
            <person name="Song B.B."/>
            <person name="Summersgill H."/>
            <person name="Thelus R."/>
            <person name="Thornton R.D."/>
            <person name="Trejos Z.Y."/>
            <person name="Usmani K."/>
            <person name="Vattathil S."/>
            <person name="Villasana D."/>
            <person name="Walker D.L."/>
            <person name="Wang S."/>
            <person name="Wang K."/>
            <person name="White C.S."/>
            <person name="Williams A.C."/>
            <person name="Williamson J."/>
            <person name="Wilson K."/>
            <person name="Woghiren I.O."/>
            <person name="Woodworth J.R."/>
            <person name="Worley K.C."/>
            <person name="Wright R.A."/>
            <person name="Wu W."/>
            <person name="Young L."/>
            <person name="Zhang L."/>
            <person name="Zhang J."/>
            <person name="Zhu Y."/>
            <person name="Muzny D.M."/>
            <person name="Weinstock G."/>
            <person name="Gibbs R.A."/>
        </authorList>
    </citation>
    <scope>NUCLEOTIDE SEQUENCE [LARGE SCALE GENOMIC DNA]</scope>
    <source>
        <strain evidence="10">LSR1</strain>
    </source>
</reference>